<dbReference type="InParanoid" id="A2E4U3"/>
<reference evidence="1" key="1">
    <citation type="submission" date="2006-10" db="EMBL/GenBank/DDBJ databases">
        <authorList>
            <person name="Amadeo P."/>
            <person name="Zhao Q."/>
            <person name="Wortman J."/>
            <person name="Fraser-Liggett C."/>
            <person name="Carlton J."/>
        </authorList>
    </citation>
    <scope>NUCLEOTIDE SEQUENCE</scope>
    <source>
        <strain evidence="1">G3</strain>
    </source>
</reference>
<accession>A2E4U3</accession>
<dbReference type="VEuPathDB" id="TrichDB:TVAGG3_0227870"/>
<dbReference type="Proteomes" id="UP000001542">
    <property type="component" value="Unassembled WGS sequence"/>
</dbReference>
<dbReference type="KEGG" id="tva:4770239"/>
<dbReference type="AlphaFoldDB" id="A2E4U3"/>
<sequence length="491" mass="54893">MTFRFNTEYFPPEDSKEVFGCLQTSNIPSNVSSETYEWKRCKKCECLMFPTEDKTMECPICNPTAKYISQSIKKETNPDEIHKIFYFIFDIDFPLETSTEMLNLFTENLPENAKAVVMAISTNIYVLYQHYGVPLFDNIENDKQFTPSSFYFLTKSDISSIILPSLPALYNFAKADNEIDILLPLSISKMQLPADYCPHSIFCFTKREIKTISAVSASHIGSTIASMGGIINFGAAQSFKRLSAISKFSFGIVFPISTFVPSTIKKLFTASKRFTTYFVLPRAVEATKVTGGDGSVRLTPNVSIINLLNSRGASLRFNVDFSGDIPESFLVVECTDYEGSAYLTLHKFKSPKDDEEFAKSLDPDITKEIVAKGAASDILRMVFSGTEVATAVKKTNTEKLLAGTPANGVGGKPDKDTLQLYYLLHRMPCKDAPHDVCNGKGYINYPSLYILSSEKPKEVLEQNDSIEWPMELHIFEDEAALKLLLANLQSK</sequence>
<evidence type="ECO:0000313" key="2">
    <source>
        <dbReference type="Proteomes" id="UP000001542"/>
    </source>
</evidence>
<dbReference type="OrthoDB" id="10508200at2759"/>
<organism evidence="1 2">
    <name type="scientific">Trichomonas vaginalis (strain ATCC PRA-98 / G3)</name>
    <dbReference type="NCBI Taxonomy" id="412133"/>
    <lineage>
        <taxon>Eukaryota</taxon>
        <taxon>Metamonada</taxon>
        <taxon>Parabasalia</taxon>
        <taxon>Trichomonadida</taxon>
        <taxon>Trichomonadidae</taxon>
        <taxon>Trichomonas</taxon>
    </lineage>
</organism>
<keyword evidence="2" id="KW-1185">Reference proteome</keyword>
<dbReference type="EMBL" id="DS113304">
    <property type="protein sequence ID" value="EAY12282.1"/>
    <property type="molecule type" value="Genomic_DNA"/>
</dbReference>
<evidence type="ECO:0000313" key="1">
    <source>
        <dbReference type="EMBL" id="EAY12282.1"/>
    </source>
</evidence>
<reference evidence="1" key="2">
    <citation type="journal article" date="2007" name="Science">
        <title>Draft genome sequence of the sexually transmitted pathogen Trichomonas vaginalis.</title>
        <authorList>
            <person name="Carlton J.M."/>
            <person name="Hirt R.P."/>
            <person name="Silva J.C."/>
            <person name="Delcher A.L."/>
            <person name="Schatz M."/>
            <person name="Zhao Q."/>
            <person name="Wortman J.R."/>
            <person name="Bidwell S.L."/>
            <person name="Alsmark U.C.M."/>
            <person name="Besteiro S."/>
            <person name="Sicheritz-Ponten T."/>
            <person name="Noel C.J."/>
            <person name="Dacks J.B."/>
            <person name="Foster P.G."/>
            <person name="Simillion C."/>
            <person name="Van de Peer Y."/>
            <person name="Miranda-Saavedra D."/>
            <person name="Barton G.J."/>
            <person name="Westrop G.D."/>
            <person name="Mueller S."/>
            <person name="Dessi D."/>
            <person name="Fiori P.L."/>
            <person name="Ren Q."/>
            <person name="Paulsen I."/>
            <person name="Zhang H."/>
            <person name="Bastida-Corcuera F.D."/>
            <person name="Simoes-Barbosa A."/>
            <person name="Brown M.T."/>
            <person name="Hayes R.D."/>
            <person name="Mukherjee M."/>
            <person name="Okumura C.Y."/>
            <person name="Schneider R."/>
            <person name="Smith A.J."/>
            <person name="Vanacova S."/>
            <person name="Villalvazo M."/>
            <person name="Haas B.J."/>
            <person name="Pertea M."/>
            <person name="Feldblyum T.V."/>
            <person name="Utterback T.R."/>
            <person name="Shu C.L."/>
            <person name="Osoegawa K."/>
            <person name="de Jong P.J."/>
            <person name="Hrdy I."/>
            <person name="Horvathova L."/>
            <person name="Zubacova Z."/>
            <person name="Dolezal P."/>
            <person name="Malik S.B."/>
            <person name="Logsdon J.M. Jr."/>
            <person name="Henze K."/>
            <person name="Gupta A."/>
            <person name="Wang C.C."/>
            <person name="Dunne R.L."/>
            <person name="Upcroft J.A."/>
            <person name="Upcroft P."/>
            <person name="White O."/>
            <person name="Salzberg S.L."/>
            <person name="Tang P."/>
            <person name="Chiu C.-H."/>
            <person name="Lee Y.-S."/>
            <person name="Embley T.M."/>
            <person name="Coombs G.H."/>
            <person name="Mottram J.C."/>
            <person name="Tachezy J."/>
            <person name="Fraser-Liggett C.M."/>
            <person name="Johnson P.J."/>
        </authorList>
    </citation>
    <scope>NUCLEOTIDE SEQUENCE [LARGE SCALE GENOMIC DNA]</scope>
    <source>
        <strain evidence="1">G3</strain>
    </source>
</reference>
<name>A2E4U3_TRIV3</name>
<dbReference type="VEuPathDB" id="TrichDB:TVAG_160880"/>
<protein>
    <submittedName>
        <fullName evidence="1">Uncharacterized protein</fullName>
    </submittedName>
</protein>
<gene>
    <name evidence="1" type="ORF">TVAG_160880</name>
</gene>
<dbReference type="RefSeq" id="XP_001324505.1">
    <property type="nucleotide sequence ID" value="XM_001324470.1"/>
</dbReference>
<proteinExistence type="predicted"/>